<reference evidence="3 4" key="1">
    <citation type="journal article" date="2012" name="New Phytol.">
        <title>Insight into trade-off between wood decay and parasitism from the genome of a fungal forest pathogen.</title>
        <authorList>
            <person name="Olson A."/>
            <person name="Aerts A."/>
            <person name="Asiegbu F."/>
            <person name="Belbahri L."/>
            <person name="Bouzid O."/>
            <person name="Broberg A."/>
            <person name="Canback B."/>
            <person name="Coutinho P.M."/>
            <person name="Cullen D."/>
            <person name="Dalman K."/>
            <person name="Deflorio G."/>
            <person name="van Diepen L.T."/>
            <person name="Dunand C."/>
            <person name="Duplessis S."/>
            <person name="Durling M."/>
            <person name="Gonthier P."/>
            <person name="Grimwood J."/>
            <person name="Fossdal C.G."/>
            <person name="Hansson D."/>
            <person name="Henrissat B."/>
            <person name="Hietala A."/>
            <person name="Himmelstrand K."/>
            <person name="Hoffmeister D."/>
            <person name="Hogberg N."/>
            <person name="James T.Y."/>
            <person name="Karlsson M."/>
            <person name="Kohler A."/>
            <person name="Kues U."/>
            <person name="Lee Y.H."/>
            <person name="Lin Y.C."/>
            <person name="Lind M."/>
            <person name="Lindquist E."/>
            <person name="Lombard V."/>
            <person name="Lucas S."/>
            <person name="Lunden K."/>
            <person name="Morin E."/>
            <person name="Murat C."/>
            <person name="Park J."/>
            <person name="Raffaello T."/>
            <person name="Rouze P."/>
            <person name="Salamov A."/>
            <person name="Schmutz J."/>
            <person name="Solheim H."/>
            <person name="Stahlberg J."/>
            <person name="Velez H."/>
            <person name="de Vries R.P."/>
            <person name="Wiebenga A."/>
            <person name="Woodward S."/>
            <person name="Yakovlev I."/>
            <person name="Garbelotto M."/>
            <person name="Martin F."/>
            <person name="Grigoriev I.V."/>
            <person name="Stenlid J."/>
        </authorList>
    </citation>
    <scope>NUCLEOTIDE SEQUENCE [LARGE SCALE GENOMIC DNA]</scope>
    <source>
        <strain evidence="3 4">TC 32-1</strain>
    </source>
</reference>
<dbReference type="Proteomes" id="UP000030671">
    <property type="component" value="Unassembled WGS sequence"/>
</dbReference>
<feature type="compositionally biased region" description="Basic and acidic residues" evidence="1">
    <location>
        <begin position="71"/>
        <end position="82"/>
    </location>
</feature>
<dbReference type="Pfam" id="PF14200">
    <property type="entry name" value="RicinB_lectin_2"/>
    <property type="match status" value="1"/>
</dbReference>
<dbReference type="OrthoDB" id="2649102at2759"/>
<dbReference type="EMBL" id="KI925459">
    <property type="protein sequence ID" value="ETW80250.1"/>
    <property type="molecule type" value="Genomic_DNA"/>
</dbReference>
<dbReference type="Gene3D" id="2.80.10.50">
    <property type="match status" value="3"/>
</dbReference>
<dbReference type="InterPro" id="IPR035992">
    <property type="entry name" value="Ricin_B-like_lectins"/>
</dbReference>
<dbReference type="HOGENOM" id="CLU_665743_0_0_1"/>
<accession>W4K4I0</accession>
<evidence type="ECO:0000313" key="3">
    <source>
        <dbReference type="EMBL" id="ETW80250.1"/>
    </source>
</evidence>
<keyword evidence="4" id="KW-1185">Reference proteome</keyword>
<proteinExistence type="predicted"/>
<protein>
    <recommendedName>
        <fullName evidence="2">Ricin B lectin domain-containing protein</fullName>
    </recommendedName>
</protein>
<evidence type="ECO:0000256" key="1">
    <source>
        <dbReference type="SAM" id="MobiDB-lite"/>
    </source>
</evidence>
<dbReference type="InterPro" id="IPR000772">
    <property type="entry name" value="Ricin_B_lectin"/>
</dbReference>
<dbReference type="SUPFAM" id="SSF50405">
    <property type="entry name" value="Actin-crosslinking proteins"/>
    <property type="match status" value="2"/>
</dbReference>
<feature type="domain" description="Ricin B lectin" evidence="2">
    <location>
        <begin position="42"/>
        <end position="113"/>
    </location>
</feature>
<dbReference type="GeneID" id="20673464"/>
<dbReference type="KEGG" id="hir:HETIRDRAFT_418288"/>
<evidence type="ECO:0000259" key="2">
    <source>
        <dbReference type="Pfam" id="PF14200"/>
    </source>
</evidence>
<evidence type="ECO:0000313" key="4">
    <source>
        <dbReference type="Proteomes" id="UP000030671"/>
    </source>
</evidence>
<dbReference type="CDD" id="cd00257">
    <property type="entry name" value="beta-trefoil_FSCN-like"/>
    <property type="match status" value="2"/>
</dbReference>
<dbReference type="RefSeq" id="XP_009547025.1">
    <property type="nucleotide sequence ID" value="XM_009548730.1"/>
</dbReference>
<feature type="region of interest" description="Disordered" evidence="1">
    <location>
        <begin position="64"/>
        <end position="83"/>
    </location>
</feature>
<dbReference type="InterPro" id="IPR008999">
    <property type="entry name" value="Actin-crosslinking"/>
</dbReference>
<sequence length="413" mass="45108">MSVENGIYILTNVKHKNLAVIRSEQGGAPLIAGIEEDSYKELWRIAKRSNGRYTISNFGNGFHARTPGRSKAGDTVKGRDQSHQPQLWDIRDTRVRGQYTIACTDTSLYWGLDNVEIGALITLYEGASDPRNWWILIPVEPTMAQADVSAIIAIKGIDGKYMKVTSTNGLEFSSTVLDKNGKFTVQPKGGKIALIGSNGKHVNMYYVDDVKCEGPGGGLDVGIAHRRNGKVCFTISGYQGQDGQVWFLSSQAGHPSYNGSLAVKRVEDESCRFLIENVAKVSGTIAVKSVDGRYLKANANDELEFSDDRFDDEAKFIVKLRGDRLNLIGYNGMYVTMDANMGGVSFVQCKGSGRGLTMGLIHLADGMVNFTISGYQGQHGKISFLSSRTGWADGSLAVVDETDETCSFVIENH</sequence>
<name>W4K4I0_HETIT</name>
<dbReference type="AlphaFoldDB" id="W4K4I0"/>
<organism evidence="3 4">
    <name type="scientific">Heterobasidion irregulare (strain TC 32-1)</name>
    <dbReference type="NCBI Taxonomy" id="747525"/>
    <lineage>
        <taxon>Eukaryota</taxon>
        <taxon>Fungi</taxon>
        <taxon>Dikarya</taxon>
        <taxon>Basidiomycota</taxon>
        <taxon>Agaricomycotina</taxon>
        <taxon>Agaricomycetes</taxon>
        <taxon>Russulales</taxon>
        <taxon>Bondarzewiaceae</taxon>
        <taxon>Heterobasidion</taxon>
        <taxon>Heterobasidion annosum species complex</taxon>
    </lineage>
</organism>
<gene>
    <name evidence="3" type="ORF">HETIRDRAFT_418288</name>
</gene>
<dbReference type="InParanoid" id="W4K4I0"/>
<dbReference type="SUPFAM" id="SSF50370">
    <property type="entry name" value="Ricin B-like lectins"/>
    <property type="match status" value="1"/>
</dbReference>